<feature type="compositionally biased region" description="Low complexity" evidence="1">
    <location>
        <begin position="812"/>
        <end position="828"/>
    </location>
</feature>
<feature type="region of interest" description="Disordered" evidence="1">
    <location>
        <begin position="549"/>
        <end position="578"/>
    </location>
</feature>
<dbReference type="AlphaFoldDB" id="A0A8S0XNN7"/>
<proteinExistence type="predicted"/>
<feature type="compositionally biased region" description="Low complexity" evidence="1">
    <location>
        <begin position="655"/>
        <end position="668"/>
    </location>
</feature>
<feature type="region of interest" description="Disordered" evidence="1">
    <location>
        <begin position="655"/>
        <end position="690"/>
    </location>
</feature>
<evidence type="ECO:0000256" key="1">
    <source>
        <dbReference type="SAM" id="MobiDB-lite"/>
    </source>
</evidence>
<gene>
    <name evidence="2" type="ORF">AAE3_LOCUS9297</name>
</gene>
<protein>
    <recommendedName>
        <fullName evidence="4">F-box domain-containing protein</fullName>
    </recommendedName>
</protein>
<feature type="compositionally biased region" description="Pro residues" evidence="1">
    <location>
        <begin position="556"/>
        <end position="576"/>
    </location>
</feature>
<feature type="compositionally biased region" description="Low complexity" evidence="1">
    <location>
        <begin position="319"/>
        <end position="333"/>
    </location>
</feature>
<dbReference type="OrthoDB" id="3269821at2759"/>
<feature type="region of interest" description="Disordered" evidence="1">
    <location>
        <begin position="352"/>
        <end position="376"/>
    </location>
</feature>
<feature type="compositionally biased region" description="Low complexity" evidence="1">
    <location>
        <begin position="494"/>
        <end position="536"/>
    </location>
</feature>
<feature type="region of interest" description="Disordered" evidence="1">
    <location>
        <begin position="449"/>
        <end position="536"/>
    </location>
</feature>
<evidence type="ECO:0000313" key="2">
    <source>
        <dbReference type="EMBL" id="CAA7267073.1"/>
    </source>
</evidence>
<sequence length="883" mass="94903">MAVHESPPPPFPPTNSFALYPLRSIADTTRPTAPSTNSRPLPSFALTAAAHRLSFPPTKTANLNLNPQQQEPVMPPLRPQIPSHLRPRPHPPNAMAAARPRVLSSFLPRTTVSWLVTALQSPTVLASLLSFLSWADLHPLLCTCRSFRDTLFRDTALRDVVLARFVPGYARCLRYRDPNRYQDVPVSVHDLDLLLISQRTDQQLHRYPTHALRTLTALFPTFEDDQTSARLVALTQAHSRFVLLLQALAHSSAEPLEVEPEEIKPRARFMPLPVQSVRELTFPAPLAYTPNTSAQSTAPQTPAANVLGKGKSKHKQSRSADASSSTTPASTPHAHPHPRHDRLASLSLKLPAHGTRPSADSLSSMMMSSTSSGAKGRRLSIFARKSVTPPPPEEPRALKMYASSWRRAGSASASMSGGYGYGYGGGYGYDSVDEYGGFGGSLRGPPTRRLWSASGSASTNGNGRGNSRNGNASSDSSTSQSARSSIIGGHGRDSPSSSSYAPSPATTTTSSPFSSFPPSALPSSSSHSTTYPSSHPFSASNPTFHPSAHSFSPAYPSSPYPPSHPHTHPSPYPPPHSYHHLSLHDLRYATLRTRAPVLRVFVPTQAADDPGALEACERQLQAAGLWAHLSTGDVVCNFGYVPGAGTPNTSASTSAYGSNANGNANASSEDGSDEPITVGWRRSANSSNASAGGAEQRTWLLFNGAYLVPYTPPEVLPLADPLSLPSPFYYTHILPQGANPLFVIPRLPYGLGGRGGGSWGMESGQGEEEFDLRLVHSTTRVPSPHSAKGYALVRKYTWTARVVRPPRPPPKTSNTTSYTTTSTTGGPSANDVGEGWFGECVLEYEGTKEGRQTLVDALNGKDLGRRLWELVREKSGAGRVWLK</sequence>
<feature type="compositionally biased region" description="Low complexity" evidence="1">
    <location>
        <begin position="358"/>
        <end position="372"/>
    </location>
</feature>
<dbReference type="EMBL" id="CACVBS010000057">
    <property type="protein sequence ID" value="CAA7267073.1"/>
    <property type="molecule type" value="Genomic_DNA"/>
</dbReference>
<dbReference type="Proteomes" id="UP000467700">
    <property type="component" value="Unassembled WGS sequence"/>
</dbReference>
<feature type="compositionally biased region" description="Polar residues" evidence="1">
    <location>
        <begin position="289"/>
        <end position="303"/>
    </location>
</feature>
<feature type="region of interest" description="Disordered" evidence="1">
    <location>
        <begin position="803"/>
        <end position="832"/>
    </location>
</feature>
<name>A0A8S0XNN7_CYCAE</name>
<keyword evidence="3" id="KW-1185">Reference proteome</keyword>
<accession>A0A8S0XNN7</accession>
<feature type="compositionally biased region" description="Low complexity" evidence="1">
    <location>
        <begin position="452"/>
        <end position="485"/>
    </location>
</feature>
<evidence type="ECO:0008006" key="4">
    <source>
        <dbReference type="Google" id="ProtNLM"/>
    </source>
</evidence>
<evidence type="ECO:0000313" key="3">
    <source>
        <dbReference type="Proteomes" id="UP000467700"/>
    </source>
</evidence>
<reference evidence="2 3" key="1">
    <citation type="submission" date="2020-01" db="EMBL/GenBank/DDBJ databases">
        <authorList>
            <person name="Gupta K D."/>
        </authorList>
    </citation>
    <scope>NUCLEOTIDE SEQUENCE [LARGE SCALE GENOMIC DNA]</scope>
</reference>
<comment type="caution">
    <text evidence="2">The sequence shown here is derived from an EMBL/GenBank/DDBJ whole genome shotgun (WGS) entry which is preliminary data.</text>
</comment>
<organism evidence="2 3">
    <name type="scientific">Cyclocybe aegerita</name>
    <name type="common">Black poplar mushroom</name>
    <name type="synonym">Agrocybe aegerita</name>
    <dbReference type="NCBI Taxonomy" id="1973307"/>
    <lineage>
        <taxon>Eukaryota</taxon>
        <taxon>Fungi</taxon>
        <taxon>Dikarya</taxon>
        <taxon>Basidiomycota</taxon>
        <taxon>Agaricomycotina</taxon>
        <taxon>Agaricomycetes</taxon>
        <taxon>Agaricomycetidae</taxon>
        <taxon>Agaricales</taxon>
        <taxon>Agaricineae</taxon>
        <taxon>Bolbitiaceae</taxon>
        <taxon>Cyclocybe</taxon>
    </lineage>
</organism>
<feature type="region of interest" description="Disordered" evidence="1">
    <location>
        <begin position="288"/>
        <end position="340"/>
    </location>
</feature>